<gene>
    <name evidence="5" type="ORF">KASA_0Q08272G</name>
</gene>
<dbReference type="PANTHER" id="PTHR24126:SF14">
    <property type="entry name" value="ANK_REP_REGION DOMAIN-CONTAINING PROTEIN"/>
    <property type="match status" value="1"/>
</dbReference>
<protein>
    <submittedName>
        <fullName evidence="5">Uncharacterized protein</fullName>
    </submittedName>
</protein>
<dbReference type="OrthoDB" id="19174at2759"/>
<feature type="repeat" description="ANK" evidence="3">
    <location>
        <begin position="33"/>
        <end position="66"/>
    </location>
</feature>
<feature type="region of interest" description="Disordered" evidence="4">
    <location>
        <begin position="193"/>
        <end position="213"/>
    </location>
</feature>
<evidence type="ECO:0000256" key="3">
    <source>
        <dbReference type="PROSITE-ProRule" id="PRU00023"/>
    </source>
</evidence>
<dbReference type="InterPro" id="IPR036770">
    <property type="entry name" value="Ankyrin_rpt-contain_sf"/>
</dbReference>
<reference evidence="5 6" key="1">
    <citation type="submission" date="2017-04" db="EMBL/GenBank/DDBJ databases">
        <authorList>
            <person name="Afonso C.L."/>
            <person name="Miller P.J."/>
            <person name="Scott M.A."/>
            <person name="Spackman E."/>
            <person name="Goraichik I."/>
            <person name="Dimitrov K.M."/>
            <person name="Suarez D.L."/>
            <person name="Swayne D.E."/>
        </authorList>
    </citation>
    <scope>NUCLEOTIDE SEQUENCE [LARGE SCALE GENOMIC DNA]</scope>
</reference>
<dbReference type="InterPro" id="IPR002110">
    <property type="entry name" value="Ankyrin_rpt"/>
</dbReference>
<dbReference type="Pfam" id="PF12796">
    <property type="entry name" value="Ank_2"/>
    <property type="match status" value="1"/>
</dbReference>
<dbReference type="AlphaFoldDB" id="A0A1X7QY59"/>
<dbReference type="EMBL" id="FXLY01000002">
    <property type="protein sequence ID" value="SMN18362.1"/>
    <property type="molecule type" value="Genomic_DNA"/>
</dbReference>
<accession>A0A1X7QY59</accession>
<evidence type="ECO:0000313" key="5">
    <source>
        <dbReference type="EMBL" id="SMN18362.1"/>
    </source>
</evidence>
<evidence type="ECO:0000256" key="4">
    <source>
        <dbReference type="SAM" id="MobiDB-lite"/>
    </source>
</evidence>
<dbReference type="PANTHER" id="PTHR24126">
    <property type="entry name" value="ANKYRIN REPEAT, PH AND SEC7 DOMAIN CONTAINING PROTEIN SECG-RELATED"/>
    <property type="match status" value="1"/>
</dbReference>
<name>A0A1X7QY59_9SACH</name>
<dbReference type="STRING" id="1789683.A0A1X7QY59"/>
<keyword evidence="1" id="KW-0677">Repeat</keyword>
<proteinExistence type="predicted"/>
<dbReference type="Proteomes" id="UP000196158">
    <property type="component" value="Unassembled WGS sequence"/>
</dbReference>
<organism evidence="5 6">
    <name type="scientific">Maudiozyma saulgeensis</name>
    <dbReference type="NCBI Taxonomy" id="1789683"/>
    <lineage>
        <taxon>Eukaryota</taxon>
        <taxon>Fungi</taxon>
        <taxon>Dikarya</taxon>
        <taxon>Ascomycota</taxon>
        <taxon>Saccharomycotina</taxon>
        <taxon>Saccharomycetes</taxon>
        <taxon>Saccharomycetales</taxon>
        <taxon>Saccharomycetaceae</taxon>
        <taxon>Maudiozyma</taxon>
    </lineage>
</organism>
<dbReference type="PROSITE" id="PS50088">
    <property type="entry name" value="ANK_REPEAT"/>
    <property type="match status" value="1"/>
</dbReference>
<keyword evidence="2 3" id="KW-0040">ANK repeat</keyword>
<dbReference type="Gene3D" id="1.25.40.20">
    <property type="entry name" value="Ankyrin repeat-containing domain"/>
    <property type="match status" value="1"/>
</dbReference>
<evidence type="ECO:0000256" key="1">
    <source>
        <dbReference type="ARBA" id="ARBA00022737"/>
    </source>
</evidence>
<dbReference type="SUPFAM" id="SSF48403">
    <property type="entry name" value="Ankyrin repeat"/>
    <property type="match status" value="1"/>
</dbReference>
<evidence type="ECO:0000313" key="6">
    <source>
        <dbReference type="Proteomes" id="UP000196158"/>
    </source>
</evidence>
<dbReference type="SMART" id="SM00248">
    <property type="entry name" value="ANK"/>
    <property type="match status" value="3"/>
</dbReference>
<keyword evidence="6" id="KW-1185">Reference proteome</keyword>
<sequence>MNIWIAASDGRNDLVEKFISENPSITANTPDVNGYTAMHAAAAYGHIDLLRRLTKEFGGDVNIKDSDGDTPLHHTEDLSTAKVLIEELGCEINVLNSEGKTALQVAEEDQEFPELIQYLREKSGVPIEQDSLGIDANMMAEFKDNIRYTLENDRDEDLDSESLARKKRLEQIIQGGNAEEELEVYIRDLVRSKMMGSDEAEAPQDGPDSKRRK</sequence>
<evidence type="ECO:0000256" key="2">
    <source>
        <dbReference type="ARBA" id="ARBA00023043"/>
    </source>
</evidence>
<dbReference type="PROSITE" id="PS50297">
    <property type="entry name" value="ANK_REP_REGION"/>
    <property type="match status" value="1"/>
</dbReference>